<accession>A0A068WUW6</accession>
<dbReference type="GO" id="GO:0000930">
    <property type="term" value="C:gamma-tubulin complex"/>
    <property type="evidence" value="ECO:0007669"/>
    <property type="project" value="TreeGrafter"/>
</dbReference>
<keyword evidence="4" id="KW-0493">Microtubule</keyword>
<dbReference type="OrthoDB" id="5860513at2759"/>
<dbReference type="GO" id="GO:0007020">
    <property type="term" value="P:microtubule nucleation"/>
    <property type="evidence" value="ECO:0007669"/>
    <property type="project" value="InterPro"/>
</dbReference>
<dbReference type="InterPro" id="IPR041470">
    <property type="entry name" value="GCP_N"/>
</dbReference>
<evidence type="ECO:0000256" key="3">
    <source>
        <dbReference type="ARBA" id="ARBA00022490"/>
    </source>
</evidence>
<dbReference type="InterPro" id="IPR042241">
    <property type="entry name" value="GCP_C_sf"/>
</dbReference>
<evidence type="ECO:0000259" key="7">
    <source>
        <dbReference type="Pfam" id="PF04130"/>
    </source>
</evidence>
<dbReference type="WBParaSite" id="EgrG_000576100">
    <property type="protein sequence ID" value="EgrG_000576100"/>
    <property type="gene ID" value="EgrG_000576100"/>
</dbReference>
<feature type="compositionally biased region" description="Low complexity" evidence="6">
    <location>
        <begin position="311"/>
        <end position="320"/>
    </location>
</feature>
<comment type="subcellular location">
    <subcellularLocation>
        <location evidence="1">Cytoplasm</location>
        <location evidence="1">Cytoskeleton</location>
    </subcellularLocation>
</comment>
<name>A0A068WUW6_ECHGR</name>
<dbReference type="GO" id="GO:0051011">
    <property type="term" value="F:microtubule minus-end binding"/>
    <property type="evidence" value="ECO:0007669"/>
    <property type="project" value="TreeGrafter"/>
</dbReference>
<dbReference type="Gene3D" id="1.20.120.1900">
    <property type="entry name" value="Gamma-tubulin complex, C-terminal domain"/>
    <property type="match status" value="1"/>
</dbReference>
<reference evidence="9" key="2">
    <citation type="submission" date="2014-06" db="EMBL/GenBank/DDBJ databases">
        <authorList>
            <person name="Aslett M."/>
        </authorList>
    </citation>
    <scope>NUCLEOTIDE SEQUENCE</scope>
</reference>
<protein>
    <submittedName>
        <fullName evidence="9">Gamma tubulin complex component 3</fullName>
    </submittedName>
    <submittedName>
        <fullName evidence="11">Gamma-tubulin complex component</fullName>
    </submittedName>
</protein>
<feature type="compositionally biased region" description="Polar residues" evidence="6">
    <location>
        <begin position="156"/>
        <end position="170"/>
    </location>
</feature>
<evidence type="ECO:0000313" key="11">
    <source>
        <dbReference type="WBParaSite" id="EgrG_000576100"/>
    </source>
</evidence>
<dbReference type="GO" id="GO:0043015">
    <property type="term" value="F:gamma-tubulin binding"/>
    <property type="evidence" value="ECO:0007669"/>
    <property type="project" value="InterPro"/>
</dbReference>
<feature type="region of interest" description="Disordered" evidence="6">
    <location>
        <begin position="118"/>
        <end position="175"/>
    </location>
</feature>
<reference evidence="11" key="3">
    <citation type="submission" date="2020-10" db="UniProtKB">
        <authorList>
            <consortium name="WormBaseParasite"/>
        </authorList>
    </citation>
    <scope>IDENTIFICATION</scope>
</reference>
<evidence type="ECO:0000313" key="10">
    <source>
        <dbReference type="Proteomes" id="UP000492820"/>
    </source>
</evidence>
<organism evidence="9">
    <name type="scientific">Echinococcus granulosus</name>
    <name type="common">Hydatid tapeworm</name>
    <dbReference type="NCBI Taxonomy" id="6210"/>
    <lineage>
        <taxon>Eukaryota</taxon>
        <taxon>Metazoa</taxon>
        <taxon>Spiralia</taxon>
        <taxon>Lophotrochozoa</taxon>
        <taxon>Platyhelminthes</taxon>
        <taxon>Cestoda</taxon>
        <taxon>Eucestoda</taxon>
        <taxon>Cyclophyllidea</taxon>
        <taxon>Taeniidae</taxon>
        <taxon>Echinococcus</taxon>
        <taxon>Echinococcus granulosus group</taxon>
    </lineage>
</organism>
<dbReference type="GO" id="GO:0051321">
    <property type="term" value="P:meiotic cell cycle"/>
    <property type="evidence" value="ECO:0007669"/>
    <property type="project" value="TreeGrafter"/>
</dbReference>
<evidence type="ECO:0000256" key="4">
    <source>
        <dbReference type="ARBA" id="ARBA00022701"/>
    </source>
</evidence>
<dbReference type="Pfam" id="PF04130">
    <property type="entry name" value="GCP_C_terminal"/>
    <property type="match status" value="1"/>
</dbReference>
<evidence type="ECO:0000313" key="9">
    <source>
        <dbReference type="EMBL" id="CDS23621.1"/>
    </source>
</evidence>
<evidence type="ECO:0000256" key="2">
    <source>
        <dbReference type="ARBA" id="ARBA00010337"/>
    </source>
</evidence>
<sequence length="876" mass="99211">MRTAFSDEEVADLVRAIFGDTPSFNFYFAYAVQILSRNIKNYTVPLDINPDSLGFISLRCSVSIRHKLKLLQNLAPQKSFEEIFLFLVLLKRDQIPSPAPISSQLPGRTILRQINNNSMSAGHSTRSHGYWPFTRNPSDGLNTDASSSRDLASSRQTPTSLWGTHSNASTLDRGLGSRRACRAPSLSKASSYVSPVEQDLLREAILTLSGASGSLIQYDPTLDAFVPAPNLTLSPSIQTHILRTSVCGWLYNRIRSFVDGVRDDPNSGKVTLSLALSIDEQLTEYLRLVTTLEAQMNCDLETEKFGTNFSSENSSRQFSSAAPSMHSLRDGSQSETGLGKQPLTLVQLSHWLMEPKRRLKILASLADVCASLKGGALVSKVYEMSQNGGPQIWTMLTTILVNVTRTIFEMIALWIYDGRLSADTNQEFFVTINPSVDNSNLWTDKYVLRKSMVPVFIRKEQARKILLVGKSVNFLTHVCDDSLVFKDLEAIRNTRLKRIESIFDQVFDNSFDRMISTAYTHVSKHLLRILFDKYHFVDHLTACRKFLLLGQGDFIQRLMDLLEPELGLPAESIMRHRLNEILETAIRDTNAQYEDSEILQRLNVEILETADGDSGWDIFSLGYQVDGPLSTIFTPDCRLFYLKAFSFLWRLKRMEFTLSALWRDQLVLARLPHGLSADLTPILHVVQLLGAEFRHFVLQFQYYVNFEALECAWVALGAKIQSANDLDEVIEAHKAFLSNVISRCLLDQNSRDLRYHLRAIFDVIVNFSQLNQDLQDLAAGEQEIRSQLQEEIEVSARTGQWGTCDTPESREMARRKVFIEATVSPLIARIRVLASSYRTMVTEFMSMLQNHTDQSLRLLVQNLNFNVHYIDGFMEA</sequence>
<feature type="domain" description="Gamma tubulin complex component protein N-terminal" evidence="8">
    <location>
        <begin position="201"/>
        <end position="533"/>
    </location>
</feature>
<evidence type="ECO:0000256" key="5">
    <source>
        <dbReference type="ARBA" id="ARBA00023212"/>
    </source>
</evidence>
<comment type="similarity">
    <text evidence="2">Belongs to the TUBGCP family.</text>
</comment>
<dbReference type="AlphaFoldDB" id="A0A068WUW6"/>
<dbReference type="GO" id="GO:0000922">
    <property type="term" value="C:spindle pole"/>
    <property type="evidence" value="ECO:0007669"/>
    <property type="project" value="InterPro"/>
</dbReference>
<dbReference type="InterPro" id="IPR040457">
    <property type="entry name" value="GCP_C"/>
</dbReference>
<dbReference type="InterPro" id="IPR007259">
    <property type="entry name" value="GCP"/>
</dbReference>
<dbReference type="PANTHER" id="PTHR19302">
    <property type="entry name" value="GAMMA TUBULIN COMPLEX PROTEIN"/>
    <property type="match status" value="1"/>
</dbReference>
<evidence type="ECO:0000256" key="1">
    <source>
        <dbReference type="ARBA" id="ARBA00004245"/>
    </source>
</evidence>
<dbReference type="GO" id="GO:0051225">
    <property type="term" value="P:spindle assembly"/>
    <property type="evidence" value="ECO:0007669"/>
    <property type="project" value="TreeGrafter"/>
</dbReference>
<dbReference type="GO" id="GO:0000278">
    <property type="term" value="P:mitotic cell cycle"/>
    <property type="evidence" value="ECO:0007669"/>
    <property type="project" value="TreeGrafter"/>
</dbReference>
<dbReference type="GO" id="GO:0031122">
    <property type="term" value="P:cytoplasmic microtubule organization"/>
    <property type="evidence" value="ECO:0007669"/>
    <property type="project" value="TreeGrafter"/>
</dbReference>
<gene>
    <name evidence="11" type="primary">EGR_05020</name>
    <name evidence="9" type="ORF">EgrG_000576100</name>
</gene>
<evidence type="ECO:0000259" key="8">
    <source>
        <dbReference type="Pfam" id="PF17681"/>
    </source>
</evidence>
<reference evidence="9 10" key="1">
    <citation type="journal article" date="2013" name="Nature">
        <title>The genomes of four tapeworm species reveal adaptations to parasitism.</title>
        <authorList>
            <person name="Tsai I.J."/>
            <person name="Zarowiecki M."/>
            <person name="Holroyd N."/>
            <person name="Garciarrubio A."/>
            <person name="Sanchez-Flores A."/>
            <person name="Brooks K.L."/>
            <person name="Tracey A."/>
            <person name="Bobes R.J."/>
            <person name="Fragoso G."/>
            <person name="Sciutto E."/>
            <person name="Aslett M."/>
            <person name="Beasley H."/>
            <person name="Bennett H.M."/>
            <person name="Cai J."/>
            <person name="Camicia F."/>
            <person name="Clark R."/>
            <person name="Cucher M."/>
            <person name="De Silva N."/>
            <person name="Day T.A."/>
            <person name="Deplazes P."/>
            <person name="Estrada K."/>
            <person name="Fernandez C."/>
            <person name="Holland P.W."/>
            <person name="Hou J."/>
            <person name="Hu S."/>
            <person name="Huckvale T."/>
            <person name="Hung S.S."/>
            <person name="Kamenetzky L."/>
            <person name="Keane J.A."/>
            <person name="Kiss F."/>
            <person name="Koziol U."/>
            <person name="Lambert O."/>
            <person name="Liu K."/>
            <person name="Luo X."/>
            <person name="Luo Y."/>
            <person name="Macchiaroli N."/>
            <person name="Nichol S."/>
            <person name="Paps J."/>
            <person name="Parkinson J."/>
            <person name="Pouchkina-Stantcheva N."/>
            <person name="Riddiford N."/>
            <person name="Rosenzvit M."/>
            <person name="Salinas G."/>
            <person name="Wasmuth J.D."/>
            <person name="Zamanian M."/>
            <person name="Zheng Y."/>
            <person name="Cai X."/>
            <person name="Soberon X."/>
            <person name="Olson P.D."/>
            <person name="Laclette J.P."/>
            <person name="Brehm K."/>
            <person name="Berriman M."/>
            <person name="Garciarrubio A."/>
            <person name="Bobes R.J."/>
            <person name="Fragoso G."/>
            <person name="Sanchez-Flores A."/>
            <person name="Estrada K."/>
            <person name="Cevallos M.A."/>
            <person name="Morett E."/>
            <person name="Gonzalez V."/>
            <person name="Portillo T."/>
            <person name="Ochoa-Leyva A."/>
            <person name="Jose M.V."/>
            <person name="Sciutto E."/>
            <person name="Landa A."/>
            <person name="Jimenez L."/>
            <person name="Valdes V."/>
            <person name="Carrero J.C."/>
            <person name="Larralde C."/>
            <person name="Morales-Montor J."/>
            <person name="Limon-Lason J."/>
            <person name="Soberon X."/>
            <person name="Laclette J.P."/>
        </authorList>
    </citation>
    <scope>NUCLEOTIDE SEQUENCE [LARGE SCALE GENOMIC DNA]</scope>
</reference>
<dbReference type="GO" id="GO:0005874">
    <property type="term" value="C:microtubule"/>
    <property type="evidence" value="ECO:0007669"/>
    <property type="project" value="UniProtKB-KW"/>
</dbReference>
<evidence type="ECO:0000256" key="6">
    <source>
        <dbReference type="SAM" id="MobiDB-lite"/>
    </source>
</evidence>
<dbReference type="PANTHER" id="PTHR19302:SF14">
    <property type="entry name" value="GAMMA-TUBULIN COMPLEX COMPONENT 3"/>
    <property type="match status" value="1"/>
</dbReference>
<feature type="region of interest" description="Disordered" evidence="6">
    <location>
        <begin position="311"/>
        <end position="336"/>
    </location>
</feature>
<proteinExistence type="inferred from homology"/>
<dbReference type="Proteomes" id="UP000492820">
    <property type="component" value="Unassembled WGS sequence"/>
</dbReference>
<keyword evidence="3" id="KW-0963">Cytoplasm</keyword>
<keyword evidence="5" id="KW-0206">Cytoskeleton</keyword>
<dbReference type="EMBL" id="LK028592">
    <property type="protein sequence ID" value="CDS23621.1"/>
    <property type="molecule type" value="Genomic_DNA"/>
</dbReference>
<feature type="compositionally biased region" description="Low complexity" evidence="6">
    <location>
        <begin position="144"/>
        <end position="155"/>
    </location>
</feature>
<feature type="domain" description="Gamma tubulin complex component C-terminal" evidence="7">
    <location>
        <begin position="537"/>
        <end position="869"/>
    </location>
</feature>
<dbReference type="Pfam" id="PF17681">
    <property type="entry name" value="GCP_N_terminal"/>
    <property type="match status" value="1"/>
</dbReference>